<organism evidence="2 3">
    <name type="scientific">Crocosphaera watsonii WH 8501</name>
    <dbReference type="NCBI Taxonomy" id="165597"/>
    <lineage>
        <taxon>Bacteria</taxon>
        <taxon>Bacillati</taxon>
        <taxon>Cyanobacteriota</taxon>
        <taxon>Cyanophyceae</taxon>
        <taxon>Oscillatoriophycideae</taxon>
        <taxon>Chroococcales</taxon>
        <taxon>Aphanothecaceae</taxon>
        <taxon>Crocosphaera</taxon>
    </lineage>
</organism>
<accession>Q4C7X5</accession>
<feature type="domain" description="Mo-dependent nitrogenase C-terminal" evidence="1">
    <location>
        <begin position="150"/>
        <end position="232"/>
    </location>
</feature>
<proteinExistence type="predicted"/>
<sequence length="232" mass="26002">MASLAQSPYTKKQISAWLRGLLTIAWCDGDYDPQEQKLIADLTKDLAIDDQETSIYKSIEPEELADILGDDPTTGENFLRTAVLVAIADGIYSAPEAELLYQYSDALGLKIGALHSLEYTLCKLDEDHPQAQEMGNSAPLVSPPQPHPDLLHPLKDWLDGMEIHDPSLARFICKMIPPQCPFERDIKLFGHKVVHIPPLCKLNPLYEQLVGLRFRALSYLADDCKEDISEFI</sequence>
<dbReference type="EMBL" id="AADV02000002">
    <property type="protein sequence ID" value="EAM52496.1"/>
    <property type="molecule type" value="Genomic_DNA"/>
</dbReference>
<reference evidence="2" key="1">
    <citation type="submission" date="2004-02" db="EMBL/GenBank/DDBJ databases">
        <authorList>
            <consortium name="DOE Joint Genome Institute"/>
        </authorList>
    </citation>
    <scope>NUCLEOTIDE SEQUENCE [LARGE SCALE GENOMIC DNA]</scope>
    <source>
        <strain evidence="2">WH 8501</strain>
    </source>
</reference>
<evidence type="ECO:0000313" key="2">
    <source>
        <dbReference type="EMBL" id="EAM52496.1"/>
    </source>
</evidence>
<dbReference type="KEGG" id="cwa:CwatDRAFT_5511"/>
<dbReference type="InterPro" id="IPR029024">
    <property type="entry name" value="TerB-like"/>
</dbReference>
<keyword evidence="3" id="KW-1185">Reference proteome</keyword>
<dbReference type="SUPFAM" id="SSF158682">
    <property type="entry name" value="TerB-like"/>
    <property type="match status" value="1"/>
</dbReference>
<reference evidence="2" key="3">
    <citation type="submission" date="2016-12" db="EMBL/GenBank/DDBJ databases">
        <title>Annotation of the draft genome assembly of Crocosphaera watsonii WH 8501.</title>
        <authorList>
            <consortium name="US DOE Joint Genome Institute (JGI-ORNL)"/>
            <person name="Larimer F."/>
            <person name="Land M."/>
        </authorList>
    </citation>
    <scope>NUCLEOTIDE SEQUENCE</scope>
    <source>
        <strain evidence="2">WH 8501</strain>
    </source>
</reference>
<dbReference type="Gene3D" id="1.10.3680.10">
    <property type="entry name" value="TerB-like"/>
    <property type="match status" value="1"/>
</dbReference>
<comment type="caution">
    <text evidence="2">The sequence shown here is derived from an EMBL/GenBank/DDBJ whole genome shotgun (WGS) entry which is preliminary data.</text>
</comment>
<gene>
    <name evidence="2" type="ORF">CwatDRAFT_5511</name>
</gene>
<dbReference type="Proteomes" id="UP000003922">
    <property type="component" value="Unassembled WGS sequence"/>
</dbReference>
<dbReference type="RefSeq" id="WP_007304146.1">
    <property type="nucleotide sequence ID" value="NZ_AADV02000002.1"/>
</dbReference>
<dbReference type="AlphaFoldDB" id="Q4C7X5"/>
<evidence type="ECO:0000313" key="3">
    <source>
        <dbReference type="Proteomes" id="UP000003922"/>
    </source>
</evidence>
<name>Q4C7X5_CROWT</name>
<reference evidence="2" key="2">
    <citation type="submission" date="2005-06" db="EMBL/GenBank/DDBJ databases">
        <title>Sequencing of the draft genome and assembly of Crocosphaera watsonii WH 8501.</title>
        <authorList>
            <consortium name="US DOE Joint Genome Institute (JGI-PGF)"/>
            <person name="Copeland A."/>
            <person name="Lucas S."/>
            <person name="Lapidus A."/>
            <person name="Barry K."/>
            <person name="Detter C."/>
            <person name="Glavina T."/>
            <person name="Hammon N."/>
            <person name="Israni S."/>
            <person name="Pitluck S."/>
            <person name="Richardson P."/>
        </authorList>
    </citation>
    <scope>NUCLEOTIDE SEQUENCE [LARGE SCALE GENOMIC DNA]</scope>
    <source>
        <strain evidence="2">WH 8501</strain>
    </source>
</reference>
<dbReference type="GeneID" id="88768756"/>
<dbReference type="CDD" id="cd07177">
    <property type="entry name" value="terB_like"/>
    <property type="match status" value="1"/>
</dbReference>
<evidence type="ECO:0000259" key="1">
    <source>
        <dbReference type="Pfam" id="PF06967"/>
    </source>
</evidence>
<protein>
    <submittedName>
        <fullName evidence="2">Mo-dependent nitrogenase, C-terminal</fullName>
    </submittedName>
</protein>
<dbReference type="InterPro" id="IPR009717">
    <property type="entry name" value="Mo-dep_Nase_C"/>
</dbReference>
<dbReference type="OrthoDB" id="516441at2"/>
<dbReference type="Pfam" id="PF06967">
    <property type="entry name" value="Mo-nitro_C"/>
    <property type="match status" value="1"/>
</dbReference>